<dbReference type="KEGG" id="maur:BOH66_11335"/>
<name>A0A1P8U9H7_9MICO</name>
<accession>A0A1P8U9H7</accession>
<dbReference type="RefSeq" id="WP_076691111.1">
    <property type="nucleotide sequence ID" value="NZ_CP018762.1"/>
</dbReference>
<sequence length="93" mass="10414">MMLTFDAALRIAAGHFGEPFVRDGWEDDGVFLVTPQRVLDDESRGLVMAGGAWITVDRATGEIETWPHLDYLDRVQRMRAVARISPLVPTRSS</sequence>
<protein>
    <submittedName>
        <fullName evidence="1">Uncharacterized protein</fullName>
    </submittedName>
</protein>
<evidence type="ECO:0000313" key="1">
    <source>
        <dbReference type="EMBL" id="APZ34769.1"/>
    </source>
</evidence>
<dbReference type="Proteomes" id="UP000187185">
    <property type="component" value="Chromosome"/>
</dbReference>
<dbReference type="AlphaFoldDB" id="A0A1P8U9H7"/>
<reference evidence="1 2" key="1">
    <citation type="submission" date="2016-12" db="EMBL/GenBank/DDBJ databases">
        <title>Complete genome sequence of Microbacterium aurum KACC 15219.</title>
        <authorList>
            <person name="Jung Y."/>
            <person name="Shin J.-H."/>
            <person name="Lee Y.-J."/>
            <person name="Yi H."/>
            <person name="Bahn Y.-S."/>
            <person name="Kim J.F."/>
            <person name="Lee D.-W."/>
        </authorList>
    </citation>
    <scope>NUCLEOTIDE SEQUENCE [LARGE SCALE GENOMIC DNA]</scope>
    <source>
        <strain evidence="1 2">KACC 15219</strain>
    </source>
</reference>
<organism evidence="1 2">
    <name type="scientific">Microbacterium aurum</name>
    <dbReference type="NCBI Taxonomy" id="36805"/>
    <lineage>
        <taxon>Bacteria</taxon>
        <taxon>Bacillati</taxon>
        <taxon>Actinomycetota</taxon>
        <taxon>Actinomycetes</taxon>
        <taxon>Micrococcales</taxon>
        <taxon>Microbacteriaceae</taxon>
        <taxon>Microbacterium</taxon>
    </lineage>
</organism>
<proteinExistence type="predicted"/>
<gene>
    <name evidence="1" type="ORF">BOH66_11335</name>
</gene>
<dbReference type="OrthoDB" id="5075396at2"/>
<keyword evidence="2" id="KW-1185">Reference proteome</keyword>
<evidence type="ECO:0000313" key="2">
    <source>
        <dbReference type="Proteomes" id="UP000187185"/>
    </source>
</evidence>
<dbReference type="EMBL" id="CP018762">
    <property type="protein sequence ID" value="APZ34769.1"/>
    <property type="molecule type" value="Genomic_DNA"/>
</dbReference>